<accession>A0A016QSS5</accession>
<gene>
    <name evidence="1" type="ORF">DEIPH_ctg011orf0056</name>
</gene>
<dbReference type="EMBL" id="JHAC01000011">
    <property type="protein sequence ID" value="EYB69088.1"/>
    <property type="molecule type" value="Genomic_DNA"/>
</dbReference>
<evidence type="ECO:0000313" key="2">
    <source>
        <dbReference type="Proteomes" id="UP000020492"/>
    </source>
</evidence>
<dbReference type="RefSeq" id="WP_034353871.1">
    <property type="nucleotide sequence ID" value="NZ_JHAC01000011.1"/>
</dbReference>
<dbReference type="Proteomes" id="UP000020492">
    <property type="component" value="Unassembled WGS sequence"/>
</dbReference>
<comment type="caution">
    <text evidence="1">The sequence shown here is derived from an EMBL/GenBank/DDBJ whole genome shotgun (WGS) entry which is preliminary data.</text>
</comment>
<protein>
    <submittedName>
        <fullName evidence="1">Uncharacterized protein</fullName>
    </submittedName>
</protein>
<dbReference type="AlphaFoldDB" id="A0A016QSS5"/>
<reference evidence="1 2" key="1">
    <citation type="submission" date="2014-03" db="EMBL/GenBank/DDBJ databases">
        <title>Draft genome sequence of Deinococcus phoenicis 1P10ME.</title>
        <authorList>
            <person name="Stepanov V.G."/>
            <person name="Vaishampayan P."/>
            <person name="Venkateswaran K."/>
            <person name="Fox G.E."/>
        </authorList>
    </citation>
    <scope>NUCLEOTIDE SEQUENCE [LARGE SCALE GENOMIC DNA]</scope>
    <source>
        <strain evidence="1 2">1P10ME</strain>
    </source>
</reference>
<keyword evidence="2" id="KW-1185">Reference proteome</keyword>
<evidence type="ECO:0000313" key="1">
    <source>
        <dbReference type="EMBL" id="EYB69088.1"/>
    </source>
</evidence>
<dbReference type="STRING" id="1476583.DEIPH_ctg011orf0056"/>
<sequence length="186" mass="20912">MIRLFDAPERASKVPLSLYKKLSPDNPRARVSLMNTLTLMYSGKLAATIREHKLAKLTEKTSWIKALELLESKGLYQGMHYREIAAALGVTPDTAKAACLRAEQEIYDIYGIHVGFFDNDGTWRLGTDKDVARKYGEAMRAVVKWAKRASMYAEQARVYGEQKDPLMLPLFDIPKDLKDGDGDAKA</sequence>
<dbReference type="PATRIC" id="fig|1476583.3.peg.683"/>
<name>A0A016QSS5_9DEIO</name>
<organism evidence="1 2">
    <name type="scientific">Deinococcus phoenicis</name>
    <dbReference type="NCBI Taxonomy" id="1476583"/>
    <lineage>
        <taxon>Bacteria</taxon>
        <taxon>Thermotogati</taxon>
        <taxon>Deinococcota</taxon>
        <taxon>Deinococci</taxon>
        <taxon>Deinococcales</taxon>
        <taxon>Deinococcaceae</taxon>
        <taxon>Deinococcus</taxon>
    </lineage>
</organism>
<proteinExistence type="predicted"/>